<feature type="region of interest" description="Disordered" evidence="1">
    <location>
        <begin position="330"/>
        <end position="349"/>
    </location>
</feature>
<feature type="compositionally biased region" description="Low complexity" evidence="1">
    <location>
        <begin position="202"/>
        <end position="212"/>
    </location>
</feature>
<dbReference type="Proteomes" id="UP001212841">
    <property type="component" value="Unassembled WGS sequence"/>
</dbReference>
<feature type="region of interest" description="Disordered" evidence="1">
    <location>
        <begin position="73"/>
        <end position="159"/>
    </location>
</feature>
<proteinExistence type="predicted"/>
<protein>
    <submittedName>
        <fullName evidence="2">Uncharacterized protein</fullName>
    </submittedName>
</protein>
<reference evidence="2" key="1">
    <citation type="submission" date="2020-05" db="EMBL/GenBank/DDBJ databases">
        <title>Phylogenomic resolution of chytrid fungi.</title>
        <authorList>
            <person name="Stajich J.E."/>
            <person name="Amses K."/>
            <person name="Simmons R."/>
            <person name="Seto K."/>
            <person name="Myers J."/>
            <person name="Bonds A."/>
            <person name="Quandt C.A."/>
            <person name="Barry K."/>
            <person name="Liu P."/>
            <person name="Grigoriev I."/>
            <person name="Longcore J.E."/>
            <person name="James T.Y."/>
        </authorList>
    </citation>
    <scope>NUCLEOTIDE SEQUENCE</scope>
    <source>
        <strain evidence="2">JEL0318</strain>
    </source>
</reference>
<feature type="compositionally biased region" description="Polar residues" evidence="1">
    <location>
        <begin position="142"/>
        <end position="159"/>
    </location>
</feature>
<feature type="region of interest" description="Disordered" evidence="1">
    <location>
        <begin position="186"/>
        <end position="220"/>
    </location>
</feature>
<feature type="compositionally biased region" description="Basic and acidic residues" evidence="1">
    <location>
        <begin position="239"/>
        <end position="259"/>
    </location>
</feature>
<name>A0AAD5S1A7_9FUNG</name>
<dbReference type="EMBL" id="JADGJD010003141">
    <property type="protein sequence ID" value="KAJ3025388.1"/>
    <property type="molecule type" value="Genomic_DNA"/>
</dbReference>
<accession>A0AAD5S1A7</accession>
<feature type="non-terminal residue" evidence="2">
    <location>
        <position position="349"/>
    </location>
</feature>
<evidence type="ECO:0000256" key="1">
    <source>
        <dbReference type="SAM" id="MobiDB-lite"/>
    </source>
</evidence>
<gene>
    <name evidence="2" type="ORF">HK097_006696</name>
</gene>
<comment type="caution">
    <text evidence="2">The sequence shown here is derived from an EMBL/GenBank/DDBJ whole genome shotgun (WGS) entry which is preliminary data.</text>
</comment>
<feature type="non-terminal residue" evidence="2">
    <location>
        <position position="1"/>
    </location>
</feature>
<feature type="compositionally biased region" description="Basic and acidic residues" evidence="1">
    <location>
        <begin position="97"/>
        <end position="107"/>
    </location>
</feature>
<keyword evidence="3" id="KW-1185">Reference proteome</keyword>
<evidence type="ECO:0000313" key="3">
    <source>
        <dbReference type="Proteomes" id="UP001212841"/>
    </source>
</evidence>
<evidence type="ECO:0000313" key="2">
    <source>
        <dbReference type="EMBL" id="KAJ3025388.1"/>
    </source>
</evidence>
<feature type="region of interest" description="Disordered" evidence="1">
    <location>
        <begin position="236"/>
        <end position="300"/>
    </location>
</feature>
<feature type="compositionally biased region" description="Low complexity" evidence="1">
    <location>
        <begin position="279"/>
        <end position="294"/>
    </location>
</feature>
<feature type="compositionally biased region" description="Acidic residues" evidence="1">
    <location>
        <begin position="260"/>
        <end position="273"/>
    </location>
</feature>
<sequence>PEYTIHKIIFFLELCKTVGIKGESLCSVEDLVGAGEREGKREEGGVRVVRTVMAFERQARKRGWKGGVLSLDGVVSEGGGGERDRRRSKRMSHRKSRGEGEGRDKERERRRRSQARQSRVPGAEGKEKKEDVAAGGSFEPVTGNSGTWRRNRPLSTASRKSVDSLYSLYAGLPGDVSSEGTLARASLGRKASGTLGGRSGRSRSGSAASSKFGGVGGRPVSVMSDVVHPVSVVEDAEEVQVHEEQTRVEGDFSHIKGREESDDDLWDAYDESESPSPLPHQQQPPQQQQPQEIPTFPPRPAVLRVVDSAPVVVEPTHLVRQVSSYKYSGIDAEPLSAELGDTSVPTLGR</sequence>
<organism evidence="2 3">
    <name type="scientific">Rhizophlyctis rosea</name>
    <dbReference type="NCBI Taxonomy" id="64517"/>
    <lineage>
        <taxon>Eukaryota</taxon>
        <taxon>Fungi</taxon>
        <taxon>Fungi incertae sedis</taxon>
        <taxon>Chytridiomycota</taxon>
        <taxon>Chytridiomycota incertae sedis</taxon>
        <taxon>Chytridiomycetes</taxon>
        <taxon>Rhizophlyctidales</taxon>
        <taxon>Rhizophlyctidaceae</taxon>
        <taxon>Rhizophlyctis</taxon>
    </lineage>
</organism>
<feature type="compositionally biased region" description="Basic residues" evidence="1">
    <location>
        <begin position="86"/>
        <end position="96"/>
    </location>
</feature>
<dbReference type="AlphaFoldDB" id="A0AAD5S1A7"/>